<dbReference type="Proteomes" id="UP000011713">
    <property type="component" value="Unassembled WGS sequence"/>
</dbReference>
<dbReference type="EnsemblProtists" id="HpaT811717">
    <property type="protein sequence ID" value="HpaP811717"/>
    <property type="gene ID" value="HpaG811717"/>
</dbReference>
<dbReference type="AlphaFoldDB" id="M4BYR9"/>
<reference evidence="2" key="1">
    <citation type="journal article" date="2010" name="Science">
        <title>Signatures of adaptation to obligate biotrophy in the Hyaloperonospora arabidopsidis genome.</title>
        <authorList>
            <person name="Baxter L."/>
            <person name="Tripathy S."/>
            <person name="Ishaque N."/>
            <person name="Boot N."/>
            <person name="Cabral A."/>
            <person name="Kemen E."/>
            <person name="Thines M."/>
            <person name="Ah-Fong A."/>
            <person name="Anderson R."/>
            <person name="Badejoko W."/>
            <person name="Bittner-Eddy P."/>
            <person name="Boore J.L."/>
            <person name="Chibucos M.C."/>
            <person name="Coates M."/>
            <person name="Dehal P."/>
            <person name="Delehaunty K."/>
            <person name="Dong S."/>
            <person name="Downton P."/>
            <person name="Dumas B."/>
            <person name="Fabro G."/>
            <person name="Fronick C."/>
            <person name="Fuerstenberg S.I."/>
            <person name="Fulton L."/>
            <person name="Gaulin E."/>
            <person name="Govers F."/>
            <person name="Hughes L."/>
            <person name="Humphray S."/>
            <person name="Jiang R.H."/>
            <person name="Judelson H."/>
            <person name="Kamoun S."/>
            <person name="Kyung K."/>
            <person name="Meijer H."/>
            <person name="Minx P."/>
            <person name="Morris P."/>
            <person name="Nelson J."/>
            <person name="Phuntumart V."/>
            <person name="Qutob D."/>
            <person name="Rehmany A."/>
            <person name="Rougon-Cardoso A."/>
            <person name="Ryden P."/>
            <person name="Torto-Alalibo T."/>
            <person name="Studholme D."/>
            <person name="Wang Y."/>
            <person name="Win J."/>
            <person name="Wood J."/>
            <person name="Clifton S.W."/>
            <person name="Rogers J."/>
            <person name="Van den Ackerveken G."/>
            <person name="Jones J.D."/>
            <person name="McDowell J.M."/>
            <person name="Beynon J."/>
            <person name="Tyler B.M."/>
        </authorList>
    </citation>
    <scope>NUCLEOTIDE SEQUENCE [LARGE SCALE GENOMIC DNA]</scope>
    <source>
        <strain evidence="2">Emoy2</strain>
    </source>
</reference>
<name>M4BYR9_HYAAE</name>
<organism evidence="1 2">
    <name type="scientific">Hyaloperonospora arabidopsidis (strain Emoy2)</name>
    <name type="common">Downy mildew agent</name>
    <name type="synonym">Peronospora arabidopsidis</name>
    <dbReference type="NCBI Taxonomy" id="559515"/>
    <lineage>
        <taxon>Eukaryota</taxon>
        <taxon>Sar</taxon>
        <taxon>Stramenopiles</taxon>
        <taxon>Oomycota</taxon>
        <taxon>Peronosporomycetes</taxon>
        <taxon>Peronosporales</taxon>
        <taxon>Peronosporaceae</taxon>
        <taxon>Hyaloperonospora</taxon>
    </lineage>
</organism>
<dbReference type="VEuPathDB" id="FungiDB:HpaG811717"/>
<sequence length="183" mass="20625">MCSLYSRYLSCIARFGSRARGRAVLSDGSGVLLYARRTRCPPAFSAPLKVDCQRGIGTSEYSEACHLHSESIARSLWLYFIAVCPDRGSLRVGVLKSMPRSRSPMASDWSDTRLPSMFIATCIPRNLLTTPRSLMERLLSYMKKRLIAAVSVWWPAGRLRTHPRRPTGLHRPFIRGTCIKYTG</sequence>
<dbReference type="InParanoid" id="M4BYR9"/>
<reference evidence="1" key="2">
    <citation type="submission" date="2015-06" db="UniProtKB">
        <authorList>
            <consortium name="EnsemblProtists"/>
        </authorList>
    </citation>
    <scope>IDENTIFICATION</scope>
    <source>
        <strain evidence="1">Emoy2</strain>
    </source>
</reference>
<dbReference type="EMBL" id="JH598050">
    <property type="status" value="NOT_ANNOTATED_CDS"/>
    <property type="molecule type" value="Genomic_DNA"/>
</dbReference>
<evidence type="ECO:0000313" key="1">
    <source>
        <dbReference type="EnsemblProtists" id="HpaP811717"/>
    </source>
</evidence>
<dbReference type="HOGENOM" id="CLU_1477783_0_0_1"/>
<keyword evidence="2" id="KW-1185">Reference proteome</keyword>
<evidence type="ECO:0000313" key="2">
    <source>
        <dbReference type="Proteomes" id="UP000011713"/>
    </source>
</evidence>
<protein>
    <submittedName>
        <fullName evidence="1">Uncharacterized protein</fullName>
    </submittedName>
</protein>
<proteinExistence type="predicted"/>
<accession>M4BYR9</accession>